<keyword evidence="3" id="KW-1185">Reference proteome</keyword>
<evidence type="ECO:0000313" key="3">
    <source>
        <dbReference type="Proteomes" id="UP000677082"/>
    </source>
</evidence>
<feature type="transmembrane region" description="Helical" evidence="1">
    <location>
        <begin position="6"/>
        <end position="24"/>
    </location>
</feature>
<organism evidence="2 3">
    <name type="scientific">Paractinoplanes toevensis</name>
    <dbReference type="NCBI Taxonomy" id="571911"/>
    <lineage>
        <taxon>Bacteria</taxon>
        <taxon>Bacillati</taxon>
        <taxon>Actinomycetota</taxon>
        <taxon>Actinomycetes</taxon>
        <taxon>Micromonosporales</taxon>
        <taxon>Micromonosporaceae</taxon>
        <taxon>Paractinoplanes</taxon>
    </lineage>
</organism>
<feature type="transmembrane region" description="Helical" evidence="1">
    <location>
        <begin position="36"/>
        <end position="54"/>
    </location>
</feature>
<evidence type="ECO:0000256" key="1">
    <source>
        <dbReference type="SAM" id="Phobius"/>
    </source>
</evidence>
<reference evidence="2 3" key="1">
    <citation type="submission" date="2021-03" db="EMBL/GenBank/DDBJ databases">
        <title>Whole genome shotgun sequence of Actinoplanes toevensis NBRC 105298.</title>
        <authorList>
            <person name="Komaki H."/>
            <person name="Tamura T."/>
        </authorList>
    </citation>
    <scope>NUCLEOTIDE SEQUENCE [LARGE SCALE GENOMIC DNA]</scope>
    <source>
        <strain evidence="2 3">NBRC 105298</strain>
    </source>
</reference>
<dbReference type="Proteomes" id="UP000677082">
    <property type="component" value="Unassembled WGS sequence"/>
</dbReference>
<dbReference type="AlphaFoldDB" id="A0A919W2N5"/>
<comment type="caution">
    <text evidence="2">The sequence shown here is derived from an EMBL/GenBank/DDBJ whole genome shotgun (WGS) entry which is preliminary data.</text>
</comment>
<name>A0A919W2N5_9ACTN</name>
<protein>
    <submittedName>
        <fullName evidence="2">Uncharacterized protein</fullName>
    </submittedName>
</protein>
<sequence>MSQAFRMLVIPLVTAGMGMFIRYITANMRREPLNESVFIVWPELLIAALFNTLIKASDIAQSSGPRVADDLLNLMTLTLVIALALWGMSFVAGKERDAGFRRIAFTYTVPHLVAVGALEVSLLLAASVGGA</sequence>
<dbReference type="EMBL" id="BOQN01000070">
    <property type="protein sequence ID" value="GIM93812.1"/>
    <property type="molecule type" value="Genomic_DNA"/>
</dbReference>
<evidence type="ECO:0000313" key="2">
    <source>
        <dbReference type="EMBL" id="GIM93812.1"/>
    </source>
</evidence>
<gene>
    <name evidence="2" type="ORF">Ato02nite_056050</name>
</gene>
<keyword evidence="1" id="KW-0812">Transmembrane</keyword>
<keyword evidence="1" id="KW-1133">Transmembrane helix</keyword>
<proteinExistence type="predicted"/>
<feature type="transmembrane region" description="Helical" evidence="1">
    <location>
        <begin position="104"/>
        <end position="128"/>
    </location>
</feature>
<keyword evidence="1" id="KW-0472">Membrane</keyword>
<accession>A0A919W2N5</accession>
<feature type="transmembrane region" description="Helical" evidence="1">
    <location>
        <begin position="74"/>
        <end position="92"/>
    </location>
</feature>
<dbReference type="RefSeq" id="WP_213009601.1">
    <property type="nucleotide sequence ID" value="NZ_BOQN01000070.1"/>
</dbReference>